<sequence>MKFRYKLATYISTIGLAICLPITAVNADTENNYNQINSNSDEQGSKESIENSTDQTNPNSGEQGSKESVENNTDQAKTNSGEQVTSMESKDNIDQINAKSLTQTMSLELQNPNTHPDLISFAYDSEVKKGKIDPSKNSLAVYSKNYRNGFSTFLSMRQLDPTLSYTDWFEKWCNNGASPSGEGYVQKKVEKSNGLTRGCTPSQAANAQRFRNDIRKGDIVLITNGGLGHAAIATSRNYLLEMTGGGNIFDWFGGTLHSNNNQYVIEDWLFPWDWVAKGHPHRNHISENIEIWRLNDSRMAQRVADYADSHYYSTYNGYNKNIHINYQLTIGLGGRNPNYCSKLVFQAFYHGSGSSPVVKRYVANQGWILPYDLKNMFDHNYGYYAYRVGTY</sequence>
<dbReference type="InterPro" id="IPR038765">
    <property type="entry name" value="Papain-like_cys_pep_sf"/>
</dbReference>
<feature type="compositionally biased region" description="Polar residues" evidence="1">
    <location>
        <begin position="70"/>
        <end position="87"/>
    </location>
</feature>
<dbReference type="SUPFAM" id="SSF54001">
    <property type="entry name" value="Cysteine proteinases"/>
    <property type="match status" value="1"/>
</dbReference>
<feature type="region of interest" description="Disordered" evidence="1">
    <location>
        <begin position="34"/>
        <end position="91"/>
    </location>
</feature>
<proteinExistence type="predicted"/>
<protein>
    <submittedName>
        <fullName evidence="3">Uncharacterized protein</fullName>
    </submittedName>
</protein>
<evidence type="ECO:0000313" key="4">
    <source>
        <dbReference type="Proteomes" id="UP001321861"/>
    </source>
</evidence>
<keyword evidence="4" id="KW-1185">Reference proteome</keyword>
<dbReference type="Gene3D" id="3.90.1720.10">
    <property type="entry name" value="endopeptidase domain like (from Nostoc punctiforme)"/>
    <property type="match status" value="1"/>
</dbReference>
<keyword evidence="2" id="KW-0732">Signal</keyword>
<feature type="signal peptide" evidence="2">
    <location>
        <begin position="1"/>
        <end position="27"/>
    </location>
</feature>
<dbReference type="Proteomes" id="UP001321861">
    <property type="component" value="Chromosome"/>
</dbReference>
<evidence type="ECO:0000256" key="1">
    <source>
        <dbReference type="SAM" id="MobiDB-lite"/>
    </source>
</evidence>
<reference evidence="3 4" key="1">
    <citation type="journal article" date="2023" name="Microbiol. Spectr.">
        <title>Symbiosis of Carpenter Bees with Uncharacterized Lactic Acid Bacteria Showing NAD Auxotrophy.</title>
        <authorList>
            <person name="Kawasaki S."/>
            <person name="Ozawa K."/>
            <person name="Mori T."/>
            <person name="Yamamoto A."/>
            <person name="Ito M."/>
            <person name="Ohkuma M."/>
            <person name="Sakamoto M."/>
            <person name="Matsutani M."/>
        </authorList>
    </citation>
    <scope>NUCLEOTIDE SEQUENCE [LARGE SCALE GENOMIC DNA]</scope>
    <source>
        <strain evidence="3 4">XA3</strain>
    </source>
</reference>
<dbReference type="AlphaFoldDB" id="A0AAU9CW50"/>
<dbReference type="KEGG" id="xap:XA3_06250"/>
<evidence type="ECO:0000256" key="2">
    <source>
        <dbReference type="SAM" id="SignalP"/>
    </source>
</evidence>
<feature type="compositionally biased region" description="Polar residues" evidence="1">
    <location>
        <begin position="50"/>
        <end position="63"/>
    </location>
</feature>
<accession>A0AAU9CW50</accession>
<name>A0AAU9CW50_9LACO</name>
<organism evidence="3 4">
    <name type="scientific">Xylocopilactobacillus apicola</name>
    <dbReference type="NCBI Taxonomy" id="2932184"/>
    <lineage>
        <taxon>Bacteria</taxon>
        <taxon>Bacillati</taxon>
        <taxon>Bacillota</taxon>
        <taxon>Bacilli</taxon>
        <taxon>Lactobacillales</taxon>
        <taxon>Lactobacillaceae</taxon>
        <taxon>Xylocopilactobacillus</taxon>
    </lineage>
</organism>
<dbReference type="EMBL" id="AP026802">
    <property type="protein sequence ID" value="BDR58184.1"/>
    <property type="molecule type" value="Genomic_DNA"/>
</dbReference>
<feature type="chain" id="PRO_5043998096" evidence="2">
    <location>
        <begin position="28"/>
        <end position="391"/>
    </location>
</feature>
<gene>
    <name evidence="3" type="ORF">XA3_06250</name>
</gene>
<evidence type="ECO:0000313" key="3">
    <source>
        <dbReference type="EMBL" id="BDR58184.1"/>
    </source>
</evidence>
<dbReference type="RefSeq" id="WP_317636100.1">
    <property type="nucleotide sequence ID" value="NZ_AP026802.1"/>
</dbReference>